<name>A0A7T3FV91_9EURY</name>
<keyword evidence="2" id="KW-0378">Hydrolase</keyword>
<dbReference type="RefSeq" id="WP_198060172.1">
    <property type="nucleotide sequence ID" value="NZ_CP065856.1"/>
</dbReference>
<dbReference type="KEGG" id="hlt:I7X12_11215"/>
<protein>
    <submittedName>
        <fullName evidence="2">Metal-dependent hydrolase</fullName>
    </submittedName>
</protein>
<gene>
    <name evidence="2" type="ORF">I7X12_11215</name>
</gene>
<reference evidence="2 3" key="1">
    <citation type="submission" date="2020-12" db="EMBL/GenBank/DDBJ databases">
        <title>Halosimplex halophilum sp. nov. and Halosimplex salinum sp. nov., two new members of the genus Halosimplex.</title>
        <authorList>
            <person name="Cui H.L."/>
        </authorList>
    </citation>
    <scope>NUCLEOTIDE SEQUENCE [LARGE SCALE GENOMIC DNA]</scope>
    <source>
        <strain evidence="2 3">YGH94</strain>
    </source>
</reference>
<sequence>MWPWGHLAMAYLVYSCYSRLRRGHRPTAATALVVVFASQFPDLVDKPLAWTLSVLPSGRSLAHSLLVLVPLVALLYSVARVREEGEARPAGAPRNSERGGGRPASEGEEPLAVAFGIGALVHTFGDAFYSLVALELREAGFVLWPAVPPLEYEVEQSFAAHFALVEASPELYFEFLLVAVAAVVWRADGYPGLATVLALPARAWRGVTGAE</sequence>
<evidence type="ECO:0000313" key="3">
    <source>
        <dbReference type="Proteomes" id="UP000595001"/>
    </source>
</evidence>
<dbReference type="OrthoDB" id="206308at2157"/>
<dbReference type="GO" id="GO:0016787">
    <property type="term" value="F:hydrolase activity"/>
    <property type="evidence" value="ECO:0007669"/>
    <property type="project" value="UniProtKB-KW"/>
</dbReference>
<organism evidence="2 3">
    <name type="scientific">Halosimplex litoreum</name>
    <dbReference type="NCBI Taxonomy" id="1198301"/>
    <lineage>
        <taxon>Archaea</taxon>
        <taxon>Methanobacteriati</taxon>
        <taxon>Methanobacteriota</taxon>
        <taxon>Stenosarchaea group</taxon>
        <taxon>Halobacteria</taxon>
        <taxon>Halobacteriales</taxon>
        <taxon>Haloarculaceae</taxon>
        <taxon>Halosimplex</taxon>
    </lineage>
</organism>
<feature type="region of interest" description="Disordered" evidence="1">
    <location>
        <begin position="87"/>
        <end position="106"/>
    </location>
</feature>
<dbReference type="EMBL" id="CP065856">
    <property type="protein sequence ID" value="QPV61339.1"/>
    <property type="molecule type" value="Genomic_DNA"/>
</dbReference>
<dbReference type="AlphaFoldDB" id="A0A7T3FV91"/>
<evidence type="ECO:0000313" key="2">
    <source>
        <dbReference type="EMBL" id="QPV61339.1"/>
    </source>
</evidence>
<dbReference type="Pfam" id="PF04307">
    <property type="entry name" value="YdjM"/>
    <property type="match status" value="1"/>
</dbReference>
<dbReference type="Proteomes" id="UP000595001">
    <property type="component" value="Chromosome"/>
</dbReference>
<accession>A0A7T3FV91</accession>
<evidence type="ECO:0000256" key="1">
    <source>
        <dbReference type="SAM" id="MobiDB-lite"/>
    </source>
</evidence>
<proteinExistence type="predicted"/>
<keyword evidence="3" id="KW-1185">Reference proteome</keyword>
<dbReference type="InterPro" id="IPR007404">
    <property type="entry name" value="YdjM-like"/>
</dbReference>
<dbReference type="GeneID" id="60589070"/>